<comment type="similarity">
    <text evidence="2">Belongs to the GSP N family.</text>
</comment>
<keyword evidence="4" id="KW-0813">Transport</keyword>
<dbReference type="Pfam" id="PF01203">
    <property type="entry name" value="T2SSN"/>
    <property type="match status" value="1"/>
</dbReference>
<evidence type="ECO:0000256" key="2">
    <source>
        <dbReference type="ARBA" id="ARBA00007208"/>
    </source>
</evidence>
<protein>
    <recommendedName>
        <fullName evidence="3">Type II secretion system protein N</fullName>
    </recommendedName>
    <alternativeName>
        <fullName evidence="10">General secretion pathway protein N</fullName>
    </alternativeName>
</protein>
<proteinExistence type="inferred from homology"/>
<keyword evidence="7" id="KW-0812">Transmembrane</keyword>
<keyword evidence="9" id="KW-0472">Membrane</keyword>
<name>A0AAP6MM54_9GAMM</name>
<evidence type="ECO:0000313" key="11">
    <source>
        <dbReference type="EMBL" id="MEA5446790.1"/>
    </source>
</evidence>
<evidence type="ECO:0000313" key="12">
    <source>
        <dbReference type="Proteomes" id="UP001302316"/>
    </source>
</evidence>
<dbReference type="RefSeq" id="WP_346053327.1">
    <property type="nucleotide sequence ID" value="NZ_JAYGII010000057.1"/>
</dbReference>
<evidence type="ECO:0000256" key="8">
    <source>
        <dbReference type="ARBA" id="ARBA00022927"/>
    </source>
</evidence>
<dbReference type="AlphaFoldDB" id="A0AAP6MM54"/>
<organism evidence="11 12">
    <name type="scientific">Natronospira elongata</name>
    <dbReference type="NCBI Taxonomy" id="3110268"/>
    <lineage>
        <taxon>Bacteria</taxon>
        <taxon>Pseudomonadati</taxon>
        <taxon>Pseudomonadota</taxon>
        <taxon>Gammaproteobacteria</taxon>
        <taxon>Natronospirales</taxon>
        <taxon>Natronospiraceae</taxon>
        <taxon>Natronospira</taxon>
    </lineage>
</organism>
<dbReference type="InterPro" id="IPR022792">
    <property type="entry name" value="T2SS_protein-GspN"/>
</dbReference>
<gene>
    <name evidence="11" type="primary">gspN</name>
    <name evidence="11" type="ORF">VCB98_13265</name>
</gene>
<keyword evidence="6" id="KW-0997">Cell inner membrane</keyword>
<dbReference type="Proteomes" id="UP001302316">
    <property type="component" value="Unassembled WGS sequence"/>
</dbReference>
<accession>A0AAP6MM54</accession>
<comment type="subcellular location">
    <subcellularLocation>
        <location evidence="1">Cell inner membrane</location>
    </subcellularLocation>
</comment>
<dbReference type="GO" id="GO:0015627">
    <property type="term" value="C:type II protein secretion system complex"/>
    <property type="evidence" value="ECO:0007669"/>
    <property type="project" value="InterPro"/>
</dbReference>
<keyword evidence="8" id="KW-0653">Protein transport</keyword>
<keyword evidence="5" id="KW-1003">Cell membrane</keyword>
<evidence type="ECO:0000256" key="3">
    <source>
        <dbReference type="ARBA" id="ARBA00021563"/>
    </source>
</evidence>
<keyword evidence="12" id="KW-1185">Reference proteome</keyword>
<evidence type="ECO:0000256" key="4">
    <source>
        <dbReference type="ARBA" id="ARBA00022448"/>
    </source>
</evidence>
<evidence type="ECO:0000256" key="9">
    <source>
        <dbReference type="ARBA" id="ARBA00023136"/>
    </source>
</evidence>
<dbReference type="GO" id="GO:0005886">
    <property type="term" value="C:plasma membrane"/>
    <property type="evidence" value="ECO:0007669"/>
    <property type="project" value="UniProtKB-SubCell"/>
</dbReference>
<reference evidence="11 12" key="1">
    <citation type="submission" date="2023-12" db="EMBL/GenBank/DDBJ databases">
        <title>Whole-genome sequencing of halo(alkali)philic microorganisms from hypersaline lakes.</title>
        <authorList>
            <person name="Sorokin D.Y."/>
            <person name="Merkel A.Y."/>
            <person name="Messina E."/>
            <person name="Yakimov M."/>
        </authorList>
    </citation>
    <scope>NUCLEOTIDE SEQUENCE [LARGE SCALE GENOMIC DNA]</scope>
    <source>
        <strain evidence="11 12">AB-CW1</strain>
    </source>
</reference>
<comment type="caution">
    <text evidence="11">The sequence shown here is derived from an EMBL/GenBank/DDBJ whole genome shotgun (WGS) entry which is preliminary data.</text>
</comment>
<dbReference type="EMBL" id="JAYGII010000057">
    <property type="protein sequence ID" value="MEA5446790.1"/>
    <property type="molecule type" value="Genomic_DNA"/>
</dbReference>
<evidence type="ECO:0000256" key="10">
    <source>
        <dbReference type="ARBA" id="ARBA00030772"/>
    </source>
</evidence>
<evidence type="ECO:0000256" key="7">
    <source>
        <dbReference type="ARBA" id="ARBA00022692"/>
    </source>
</evidence>
<dbReference type="GO" id="GO:0015628">
    <property type="term" value="P:protein secretion by the type II secretion system"/>
    <property type="evidence" value="ECO:0007669"/>
    <property type="project" value="InterPro"/>
</dbReference>
<sequence>MKRGLLFSLVGIGAFLFFLIAKTPASLIPTLAPEHEQLSLQATSGTIWNGRIGQIQAGPMRLGPAEWNLRASRLLLGRLDADINLEIERGNVDARIVMRPGGRIEIPEATGLSIPLAPFAPVFNQAADSIHGEAGFQARDLVLLGDTLQQGEVDLRVFDLVLNLMGRHELGNFTGHANGQSAEFEVNFSDVGDDGPFRVQGNIDYRAEERRYELEARIGAREHAPANLAGALQYLGEQDEGGLYPVRFGGRVF</sequence>
<evidence type="ECO:0000256" key="1">
    <source>
        <dbReference type="ARBA" id="ARBA00004533"/>
    </source>
</evidence>
<evidence type="ECO:0000256" key="6">
    <source>
        <dbReference type="ARBA" id="ARBA00022519"/>
    </source>
</evidence>
<evidence type="ECO:0000256" key="5">
    <source>
        <dbReference type="ARBA" id="ARBA00022475"/>
    </source>
</evidence>